<evidence type="ECO:0000313" key="1">
    <source>
        <dbReference type="EMBL" id="JAD20705.1"/>
    </source>
</evidence>
<dbReference type="AlphaFoldDB" id="A0A0A8Y6L6"/>
<dbReference type="EMBL" id="GBRH01277190">
    <property type="protein sequence ID" value="JAD20705.1"/>
    <property type="molecule type" value="Transcribed_RNA"/>
</dbReference>
<name>A0A0A8Y6L6_ARUDO</name>
<proteinExistence type="predicted"/>
<reference evidence="1" key="2">
    <citation type="journal article" date="2015" name="Data Brief">
        <title>Shoot transcriptome of the giant reed, Arundo donax.</title>
        <authorList>
            <person name="Barrero R.A."/>
            <person name="Guerrero F.D."/>
            <person name="Moolhuijzen P."/>
            <person name="Goolsby J.A."/>
            <person name="Tidwell J."/>
            <person name="Bellgard S.E."/>
            <person name="Bellgard M.I."/>
        </authorList>
    </citation>
    <scope>NUCLEOTIDE SEQUENCE</scope>
    <source>
        <tissue evidence="1">Shoot tissue taken approximately 20 cm above the soil surface</tissue>
    </source>
</reference>
<protein>
    <submittedName>
        <fullName evidence="1">Uncharacterized protein</fullName>
    </submittedName>
</protein>
<organism evidence="1">
    <name type="scientific">Arundo donax</name>
    <name type="common">Giant reed</name>
    <name type="synonym">Donax arundinaceus</name>
    <dbReference type="NCBI Taxonomy" id="35708"/>
    <lineage>
        <taxon>Eukaryota</taxon>
        <taxon>Viridiplantae</taxon>
        <taxon>Streptophyta</taxon>
        <taxon>Embryophyta</taxon>
        <taxon>Tracheophyta</taxon>
        <taxon>Spermatophyta</taxon>
        <taxon>Magnoliopsida</taxon>
        <taxon>Liliopsida</taxon>
        <taxon>Poales</taxon>
        <taxon>Poaceae</taxon>
        <taxon>PACMAD clade</taxon>
        <taxon>Arundinoideae</taxon>
        <taxon>Arundineae</taxon>
        <taxon>Arundo</taxon>
    </lineage>
</organism>
<reference evidence="1" key="1">
    <citation type="submission" date="2014-09" db="EMBL/GenBank/DDBJ databases">
        <authorList>
            <person name="Magalhaes I.L.F."/>
            <person name="Oliveira U."/>
            <person name="Santos F.R."/>
            <person name="Vidigal T.H.D.A."/>
            <person name="Brescovit A.D."/>
            <person name="Santos A.J."/>
        </authorList>
    </citation>
    <scope>NUCLEOTIDE SEQUENCE</scope>
    <source>
        <tissue evidence="1">Shoot tissue taken approximately 20 cm above the soil surface</tissue>
    </source>
</reference>
<accession>A0A0A8Y6L6</accession>
<sequence>MTNILLVFRPHCTKSPYKLQLQLEVWSKERISISRVDEEYILIYQMNTPNSTQVLQISSYPANKTSKSERKITNSSSAFCIIINQVIL</sequence>